<dbReference type="PANTHER" id="PTHR43619:SF2">
    <property type="entry name" value="S-ADENOSYL-L-METHIONINE-DEPENDENT METHYLTRANSFERASES SUPERFAMILY PROTEIN"/>
    <property type="match status" value="1"/>
</dbReference>
<keyword evidence="2" id="KW-0808">Transferase</keyword>
<reference evidence="3 4" key="1">
    <citation type="submission" date="2013-06" db="EMBL/GenBank/DDBJ databases">
        <authorList>
            <person name="Weinstock G."/>
            <person name="Sodergren E."/>
            <person name="Clifton S."/>
            <person name="Fulton L."/>
            <person name="Fulton B."/>
            <person name="Courtney L."/>
            <person name="Fronick C."/>
            <person name="Harrison M."/>
            <person name="Strong C."/>
            <person name="Farmer C."/>
            <person name="Delahaunty K."/>
            <person name="Markovic C."/>
            <person name="Hall O."/>
            <person name="Minx P."/>
            <person name="Tomlinson C."/>
            <person name="Mitreva M."/>
            <person name="Nelson J."/>
            <person name="Hou S."/>
            <person name="Wollam A."/>
            <person name="Pepin K.H."/>
            <person name="Johnson M."/>
            <person name="Bhonagiri V."/>
            <person name="Nash W.E."/>
            <person name="Warren W."/>
            <person name="Chinwalla A."/>
            <person name="Mardis E.R."/>
            <person name="Wilson R.K."/>
        </authorList>
    </citation>
    <scope>NUCLEOTIDE SEQUENCE [LARGE SCALE GENOMIC DNA]</scope>
    <source>
        <strain evidence="3 4">ATCC 51271</strain>
    </source>
</reference>
<dbReference type="GO" id="GO:0032259">
    <property type="term" value="P:methylation"/>
    <property type="evidence" value="ECO:0007669"/>
    <property type="project" value="UniProtKB-KW"/>
</dbReference>
<keyword evidence="4" id="KW-1185">Reference proteome</keyword>
<dbReference type="Gene3D" id="3.40.50.150">
    <property type="entry name" value="Vaccinia Virus protein VP39"/>
    <property type="match status" value="1"/>
</dbReference>
<dbReference type="PANTHER" id="PTHR43619">
    <property type="entry name" value="S-ADENOSYL-L-METHIONINE-DEPENDENT METHYLTRANSFERASE YKTD-RELATED"/>
    <property type="match status" value="1"/>
</dbReference>
<dbReference type="PIRSF" id="PIRSF028177">
    <property type="entry name" value="Polyketide_synth_Omtfrase_TcmP"/>
    <property type="match status" value="1"/>
</dbReference>
<evidence type="ECO:0000313" key="4">
    <source>
        <dbReference type="Proteomes" id="UP000018227"/>
    </source>
</evidence>
<dbReference type="InterPro" id="IPR029063">
    <property type="entry name" value="SAM-dependent_MTases_sf"/>
</dbReference>
<proteinExistence type="predicted"/>
<evidence type="ECO:0008006" key="5">
    <source>
        <dbReference type="Google" id="ProtNLM"/>
    </source>
</evidence>
<dbReference type="Pfam" id="PF04072">
    <property type="entry name" value="LCM"/>
    <property type="match status" value="1"/>
</dbReference>
<evidence type="ECO:0000256" key="2">
    <source>
        <dbReference type="ARBA" id="ARBA00022679"/>
    </source>
</evidence>
<dbReference type="InterPro" id="IPR016874">
    <property type="entry name" value="TcmP-like"/>
</dbReference>
<dbReference type="InterPro" id="IPR007213">
    <property type="entry name" value="Ppm1/Ppm2/Tcmp"/>
</dbReference>
<organism evidence="3 4">
    <name type="scientific">Catonella morbi ATCC 51271</name>
    <dbReference type="NCBI Taxonomy" id="592026"/>
    <lineage>
        <taxon>Bacteria</taxon>
        <taxon>Bacillati</taxon>
        <taxon>Bacillota</taxon>
        <taxon>Clostridia</taxon>
        <taxon>Lachnospirales</taxon>
        <taxon>Lachnospiraceae</taxon>
        <taxon>Catonella</taxon>
    </lineage>
</organism>
<dbReference type="eggNOG" id="COG3315">
    <property type="taxonomic scope" value="Bacteria"/>
</dbReference>
<dbReference type="SUPFAM" id="SSF53335">
    <property type="entry name" value="S-adenosyl-L-methionine-dependent methyltransferases"/>
    <property type="match status" value="1"/>
</dbReference>
<dbReference type="AlphaFoldDB" id="V2XYG7"/>
<name>V2XYG7_9FIRM</name>
<evidence type="ECO:0000313" key="3">
    <source>
        <dbReference type="EMBL" id="ESL01773.1"/>
    </source>
</evidence>
<dbReference type="Proteomes" id="UP000018227">
    <property type="component" value="Unassembled WGS sequence"/>
</dbReference>
<dbReference type="GO" id="GO:0008168">
    <property type="term" value="F:methyltransferase activity"/>
    <property type="evidence" value="ECO:0007669"/>
    <property type="project" value="UniProtKB-KW"/>
</dbReference>
<accession>V2XYG7</accession>
<keyword evidence="1" id="KW-0489">Methyltransferase</keyword>
<dbReference type="EMBL" id="ACIL03000020">
    <property type="protein sequence ID" value="ESL01773.1"/>
    <property type="molecule type" value="Genomic_DNA"/>
</dbReference>
<dbReference type="OrthoDB" id="9800233at2"/>
<comment type="caution">
    <text evidence="3">The sequence shown here is derived from an EMBL/GenBank/DDBJ whole genome shotgun (WGS) entry which is preliminary data.</text>
</comment>
<dbReference type="STRING" id="592026.GCWU0000282_003070"/>
<dbReference type="RefSeq" id="WP_023355912.1">
    <property type="nucleotide sequence ID" value="NZ_KI535370.1"/>
</dbReference>
<dbReference type="HOGENOM" id="CLU_069348_0_1_9"/>
<sequence length="279" mass="32452">MEKVKIEKNTVQETLIIPLYGRKMCYDKFPELYSDTFAKKLCERLDYDFSELERKNNSFLYEFGSLEAAMRQLDIIWEIKEYLKKYPKATIVNLGCGLDETGKSCDNGLCHIVNVDFPDVIEVRNKLTATQEREKNIACDLKDYSWMDEVDGSNGVILFAAGVFHYFKRDEVKKMVLELSQRYPKGCLVFDSVGKFGIKLMMKKILKNMGIDDVEGLFYLDNPNKELNWSDKIKVSSKGYMLGYYDMKSPGITFAHRLLAKMADKMMRMSVNRMDFNEM</sequence>
<gene>
    <name evidence="3" type="ORF">GCWU0000282_003070</name>
</gene>
<evidence type="ECO:0000256" key="1">
    <source>
        <dbReference type="ARBA" id="ARBA00022603"/>
    </source>
</evidence>
<protein>
    <recommendedName>
        <fullName evidence="5">O-methyltransferase</fullName>
    </recommendedName>
</protein>